<dbReference type="PANTHER" id="PTHR34389">
    <property type="entry name" value="L-RHAMNOSE MUTAROTASE"/>
    <property type="match status" value="1"/>
</dbReference>
<gene>
    <name evidence="1" type="ORF">GCM10025760_13670</name>
</gene>
<dbReference type="SUPFAM" id="SSF54909">
    <property type="entry name" value="Dimeric alpha+beta barrel"/>
    <property type="match status" value="1"/>
</dbReference>
<protein>
    <submittedName>
        <fullName evidence="1">L-rhamnose mutarotase</fullName>
    </submittedName>
</protein>
<dbReference type="InterPro" id="IPR008000">
    <property type="entry name" value="Rham/fucose_mutarotase"/>
</dbReference>
<evidence type="ECO:0000313" key="2">
    <source>
        <dbReference type="Proteomes" id="UP001501407"/>
    </source>
</evidence>
<dbReference type="InterPro" id="IPR011008">
    <property type="entry name" value="Dimeric_a/b-barrel"/>
</dbReference>
<keyword evidence="2" id="KW-1185">Reference proteome</keyword>
<dbReference type="RefSeq" id="WP_241741593.1">
    <property type="nucleotide sequence ID" value="NZ_BAABKZ010000001.1"/>
</dbReference>
<dbReference type="Gene3D" id="3.30.70.100">
    <property type="match status" value="1"/>
</dbReference>
<dbReference type="PANTHER" id="PTHR34389:SF2">
    <property type="entry name" value="L-RHAMNOSE MUTAROTASE"/>
    <property type="match status" value="1"/>
</dbReference>
<organism evidence="1 2">
    <name type="scientific">Microbacterium yannicii</name>
    <dbReference type="NCBI Taxonomy" id="671622"/>
    <lineage>
        <taxon>Bacteria</taxon>
        <taxon>Bacillati</taxon>
        <taxon>Actinomycetota</taxon>
        <taxon>Actinomycetes</taxon>
        <taxon>Micrococcales</taxon>
        <taxon>Microbacteriaceae</taxon>
        <taxon>Microbacterium</taxon>
    </lineage>
</organism>
<dbReference type="Proteomes" id="UP001501407">
    <property type="component" value="Unassembled WGS sequence"/>
</dbReference>
<sequence>MRVAQVIGLDPDRIDEYERVHADVWPEALAQIARSGIRNYSIHRYGTLLFATFDYVGDDLAADMAAMAADEATQRWWALCEPLQRPVPERTEGEWWHTIPEVFHVD</sequence>
<proteinExistence type="predicted"/>
<evidence type="ECO:0000313" key="1">
    <source>
        <dbReference type="EMBL" id="GAA5089530.1"/>
    </source>
</evidence>
<dbReference type="EMBL" id="BAABKZ010000001">
    <property type="protein sequence ID" value="GAA5089530.1"/>
    <property type="molecule type" value="Genomic_DNA"/>
</dbReference>
<accession>A0ABP9M6A2</accession>
<reference evidence="2" key="1">
    <citation type="journal article" date="2019" name="Int. J. Syst. Evol. Microbiol.">
        <title>The Global Catalogue of Microorganisms (GCM) 10K type strain sequencing project: providing services to taxonomists for standard genome sequencing and annotation.</title>
        <authorList>
            <consortium name="The Broad Institute Genomics Platform"/>
            <consortium name="The Broad Institute Genome Sequencing Center for Infectious Disease"/>
            <person name="Wu L."/>
            <person name="Ma J."/>
        </authorList>
    </citation>
    <scope>NUCLEOTIDE SEQUENCE [LARGE SCALE GENOMIC DNA]</scope>
    <source>
        <strain evidence="2">JCM 18959</strain>
    </source>
</reference>
<comment type="caution">
    <text evidence="1">The sequence shown here is derived from an EMBL/GenBank/DDBJ whole genome shotgun (WGS) entry which is preliminary data.</text>
</comment>
<name>A0ABP9M6A2_9MICO</name>
<dbReference type="Pfam" id="PF05336">
    <property type="entry name" value="rhaM"/>
    <property type="match status" value="1"/>
</dbReference>